<reference evidence="3" key="1">
    <citation type="journal article" date="2024" name="BMC Genomics">
        <title>Functional annotation of a divergent genome using sequence and structure-based similarity.</title>
        <authorList>
            <person name="Svedberg D."/>
            <person name="Winiger R.R."/>
            <person name="Berg A."/>
            <person name="Sharma H."/>
            <person name="Tellgren-Roth C."/>
            <person name="Debrunner-Vossbrinck B.A."/>
            <person name="Vossbrinck C.R."/>
            <person name="Barandun J."/>
        </authorList>
    </citation>
    <scope>NUCLEOTIDE SEQUENCE</scope>
    <source>
        <strain evidence="3">Illinois isolate</strain>
    </source>
</reference>
<keyword evidence="1" id="KW-0175">Coiled coil</keyword>
<name>A0AAX4J9T1_9MICR</name>
<evidence type="ECO:0000256" key="2">
    <source>
        <dbReference type="SAM" id="Phobius"/>
    </source>
</evidence>
<evidence type="ECO:0000313" key="4">
    <source>
        <dbReference type="Proteomes" id="UP001334084"/>
    </source>
</evidence>
<dbReference type="EMBL" id="CP142727">
    <property type="protein sequence ID" value="WUR02754.1"/>
    <property type="molecule type" value="Genomic_DNA"/>
</dbReference>
<sequence>MIINRTAEYKKLNTLPHRGQCVSVSNIRSNIDEISKNIKLLNIKQDKLKLPSFESKSKKILEIQKMSELIKTRFKEIETSIIEIDTGNIDLNKFVINYFSTKLKTVLLDYKQVIQNDRSNLETYTGLKDNIKNNNINFYELDTLTVENKEVAEIQKNILEITNVILEMKILMHLGSSSIDRLDLIYDETNMNIEKVNKELRIMKKNYKGIKDKIMYFLGILVIILSISSIIKMELRKNKSK</sequence>
<keyword evidence="2" id="KW-0812">Transmembrane</keyword>
<protein>
    <submittedName>
        <fullName evidence="3">Golgi snap receptor complex member</fullName>
    </submittedName>
</protein>
<dbReference type="KEGG" id="vnx:VNE69_02273"/>
<organism evidence="3 4">
    <name type="scientific">Vairimorpha necatrix</name>
    <dbReference type="NCBI Taxonomy" id="6039"/>
    <lineage>
        <taxon>Eukaryota</taxon>
        <taxon>Fungi</taxon>
        <taxon>Fungi incertae sedis</taxon>
        <taxon>Microsporidia</taxon>
        <taxon>Nosematidae</taxon>
        <taxon>Vairimorpha</taxon>
    </lineage>
</organism>
<dbReference type="InterPro" id="IPR010989">
    <property type="entry name" value="SNARE"/>
</dbReference>
<dbReference type="GeneID" id="90540563"/>
<dbReference type="GO" id="GO:0016020">
    <property type="term" value="C:membrane"/>
    <property type="evidence" value="ECO:0007669"/>
    <property type="project" value="InterPro"/>
</dbReference>
<keyword evidence="4" id="KW-1185">Reference proteome</keyword>
<dbReference type="AlphaFoldDB" id="A0AAX4J9T1"/>
<dbReference type="Gene3D" id="1.20.5.110">
    <property type="match status" value="1"/>
</dbReference>
<proteinExistence type="predicted"/>
<gene>
    <name evidence="3" type="ORF">VNE69_02273</name>
</gene>
<evidence type="ECO:0000313" key="3">
    <source>
        <dbReference type="EMBL" id="WUR02754.1"/>
    </source>
</evidence>
<feature type="coiled-coil region" evidence="1">
    <location>
        <begin position="179"/>
        <end position="213"/>
    </location>
</feature>
<keyword evidence="2" id="KW-0472">Membrane</keyword>
<keyword evidence="3" id="KW-0675">Receptor</keyword>
<keyword evidence="2" id="KW-1133">Transmembrane helix</keyword>
<dbReference type="SUPFAM" id="SSF47661">
    <property type="entry name" value="t-snare proteins"/>
    <property type="match status" value="1"/>
</dbReference>
<accession>A0AAX4J9T1</accession>
<feature type="transmembrane region" description="Helical" evidence="2">
    <location>
        <begin position="214"/>
        <end position="231"/>
    </location>
</feature>
<dbReference type="GO" id="GO:0016192">
    <property type="term" value="P:vesicle-mediated transport"/>
    <property type="evidence" value="ECO:0007669"/>
    <property type="project" value="InterPro"/>
</dbReference>
<dbReference type="RefSeq" id="XP_065328899.1">
    <property type="nucleotide sequence ID" value="XM_065472827.1"/>
</dbReference>
<dbReference type="Proteomes" id="UP001334084">
    <property type="component" value="Chromosome 2"/>
</dbReference>
<evidence type="ECO:0000256" key="1">
    <source>
        <dbReference type="SAM" id="Coils"/>
    </source>
</evidence>